<comment type="subcellular location">
    <subcellularLocation>
        <location evidence="2">Endoplasmic reticulum membrane</location>
    </subcellularLocation>
</comment>
<organism evidence="14">
    <name type="scientific">Neodiprion lecontei</name>
    <name type="common">Redheaded pine sawfly</name>
    <dbReference type="NCBI Taxonomy" id="441921"/>
    <lineage>
        <taxon>Eukaryota</taxon>
        <taxon>Metazoa</taxon>
        <taxon>Ecdysozoa</taxon>
        <taxon>Arthropoda</taxon>
        <taxon>Hexapoda</taxon>
        <taxon>Insecta</taxon>
        <taxon>Pterygota</taxon>
        <taxon>Neoptera</taxon>
        <taxon>Endopterygota</taxon>
        <taxon>Hymenoptera</taxon>
        <taxon>Tenthredinoidea</taxon>
        <taxon>Diprionidae</taxon>
        <taxon>Diprioninae</taxon>
        <taxon>Neodiprion</taxon>
    </lineage>
</organism>
<comment type="cofactor">
    <cofactor evidence="1">
        <name>Mg(2+)</name>
        <dbReference type="ChEBI" id="CHEBI:18420"/>
    </cofactor>
</comment>
<evidence type="ECO:0000313" key="13">
    <source>
        <dbReference type="Proteomes" id="UP000829291"/>
    </source>
</evidence>
<gene>
    <name evidence="14" type="primary">LOC107227528</name>
</gene>
<evidence type="ECO:0000256" key="4">
    <source>
        <dbReference type="ARBA" id="ARBA00005432"/>
    </source>
</evidence>
<keyword evidence="7" id="KW-0812">Transmembrane</keyword>
<sequence>MFVKFYRALLTLLHISYAFITLLRKAWTDAAQLELFNLSRSKVLTDADYLVRCVRRVDQTRLPKHLVLILGRERASLRDIVRVIAWSATAGIPCVSFYDYDGILRKNEEEARRALAKFKPELVDHVNWNSTCPVKAVKNGLNGVKHKLQVQLLSYTDGKREVALLTQSLGKGVITGALKLEEINSDLLENKLELGGLPDPDLAVVCGKTCSTYGLLPWHIRTTEFLLLESHHNIRVNDFVNLLEKYAKCEQRYGK</sequence>
<keyword evidence="8" id="KW-0256">Endoplasmic reticulum</keyword>
<accession>A0A6J0CCN4</accession>
<dbReference type="GeneID" id="107227528"/>
<dbReference type="GO" id="GO:0005789">
    <property type="term" value="C:endoplasmic reticulum membrane"/>
    <property type="evidence" value="ECO:0007669"/>
    <property type="project" value="UniProtKB-SubCell"/>
</dbReference>
<comment type="catalytic activity">
    <reaction evidence="12">
        <text>n isopentenyl diphosphate + (2E,6E)-farnesyl diphosphate = a di-trans,poly-cis-polyprenyl diphosphate + n diphosphate</text>
        <dbReference type="Rhea" id="RHEA:53008"/>
        <dbReference type="Rhea" id="RHEA-COMP:19494"/>
        <dbReference type="ChEBI" id="CHEBI:33019"/>
        <dbReference type="ChEBI" id="CHEBI:128769"/>
        <dbReference type="ChEBI" id="CHEBI:136960"/>
        <dbReference type="ChEBI" id="CHEBI:175763"/>
        <dbReference type="EC" id="2.5.1.87"/>
    </reaction>
</comment>
<dbReference type="AlphaFoldDB" id="A0A6J0CCN4"/>
<evidence type="ECO:0000256" key="8">
    <source>
        <dbReference type="ARBA" id="ARBA00022824"/>
    </source>
</evidence>
<evidence type="ECO:0000256" key="2">
    <source>
        <dbReference type="ARBA" id="ARBA00004586"/>
    </source>
</evidence>
<dbReference type="InterPro" id="IPR038887">
    <property type="entry name" value="Nus1/NgBR"/>
</dbReference>
<dbReference type="RefSeq" id="XP_015524195.2">
    <property type="nucleotide sequence ID" value="XM_015668709.2"/>
</dbReference>
<keyword evidence="9" id="KW-0460">Magnesium</keyword>
<protein>
    <recommendedName>
        <fullName evidence="5">ditrans,polycis-polyprenyl diphosphate synthase [(2E,6E)-farnesyldiphosphate specific]</fullName>
        <ecNumber evidence="5">2.5.1.87</ecNumber>
    </recommendedName>
</protein>
<dbReference type="Proteomes" id="UP000829291">
    <property type="component" value="Chromosome 3"/>
</dbReference>
<name>A0A6J0CCN4_NEOLC</name>
<evidence type="ECO:0000256" key="9">
    <source>
        <dbReference type="ARBA" id="ARBA00022842"/>
    </source>
</evidence>
<dbReference type="GO" id="GO:1904423">
    <property type="term" value="C:dehydrodolichyl diphosphate synthase complex"/>
    <property type="evidence" value="ECO:0007669"/>
    <property type="project" value="InterPro"/>
</dbReference>
<reference evidence="14" key="1">
    <citation type="submission" date="2025-08" db="UniProtKB">
        <authorList>
            <consortium name="RefSeq"/>
        </authorList>
    </citation>
    <scope>IDENTIFICATION</scope>
    <source>
        <tissue evidence="14">Thorax and Abdomen</tissue>
    </source>
</reference>
<comment type="pathway">
    <text evidence="3">Protein modification; protein glycosylation.</text>
</comment>
<dbReference type="PANTHER" id="PTHR21528:SF0">
    <property type="entry name" value="DEHYDRODOLICHYL DIPHOSPHATE SYNTHASE COMPLEX SUBUNIT NUS1"/>
    <property type="match status" value="1"/>
</dbReference>
<dbReference type="FunCoup" id="A0A6J0CCN4">
    <property type="interactions" value="1307"/>
</dbReference>
<keyword evidence="6" id="KW-0808">Transferase</keyword>
<dbReference type="InterPro" id="IPR036424">
    <property type="entry name" value="UPP_synth-like_sf"/>
</dbReference>
<dbReference type="SUPFAM" id="SSF64005">
    <property type="entry name" value="Undecaprenyl diphosphate synthase"/>
    <property type="match status" value="1"/>
</dbReference>
<dbReference type="UniPathway" id="UPA00378"/>
<evidence type="ECO:0000256" key="10">
    <source>
        <dbReference type="ARBA" id="ARBA00022989"/>
    </source>
</evidence>
<dbReference type="PANTHER" id="PTHR21528">
    <property type="entry name" value="DEHYDRODOLICHYL DIPHOSPHATE SYNTHASE COMPLEX SUBUNIT NUS1"/>
    <property type="match status" value="1"/>
</dbReference>
<dbReference type="OrthoDB" id="19639at2759"/>
<evidence type="ECO:0000256" key="7">
    <source>
        <dbReference type="ARBA" id="ARBA00022692"/>
    </source>
</evidence>
<evidence type="ECO:0000256" key="3">
    <source>
        <dbReference type="ARBA" id="ARBA00004922"/>
    </source>
</evidence>
<dbReference type="InParanoid" id="A0A6J0CCN4"/>
<evidence type="ECO:0000256" key="1">
    <source>
        <dbReference type="ARBA" id="ARBA00001946"/>
    </source>
</evidence>
<evidence type="ECO:0000313" key="14">
    <source>
        <dbReference type="RefSeq" id="XP_015524195.2"/>
    </source>
</evidence>
<dbReference type="Gene3D" id="3.40.1180.10">
    <property type="entry name" value="Decaprenyl diphosphate synthase-like"/>
    <property type="match status" value="1"/>
</dbReference>
<dbReference type="KEGG" id="nlo:107227528"/>
<evidence type="ECO:0000256" key="12">
    <source>
        <dbReference type="ARBA" id="ARBA00047353"/>
    </source>
</evidence>
<evidence type="ECO:0000256" key="11">
    <source>
        <dbReference type="ARBA" id="ARBA00023136"/>
    </source>
</evidence>
<keyword evidence="10" id="KW-1133">Transmembrane helix</keyword>
<evidence type="ECO:0000256" key="6">
    <source>
        <dbReference type="ARBA" id="ARBA00022679"/>
    </source>
</evidence>
<dbReference type="GO" id="GO:0045547">
    <property type="term" value="F:ditrans,polycis-polyprenyl diphosphate synthase [(2E,6E)-farnesyl diphosphate specific] activity"/>
    <property type="evidence" value="ECO:0007669"/>
    <property type="project" value="UniProtKB-EC"/>
</dbReference>
<comment type="similarity">
    <text evidence="4">Belongs to the UPP synthase family.</text>
</comment>
<keyword evidence="11" id="KW-0472">Membrane</keyword>
<dbReference type="EC" id="2.5.1.87" evidence="5"/>
<keyword evidence="13" id="KW-1185">Reference proteome</keyword>
<proteinExistence type="inferred from homology"/>
<evidence type="ECO:0000256" key="5">
    <source>
        <dbReference type="ARBA" id="ARBA00012596"/>
    </source>
</evidence>